<dbReference type="Gene3D" id="3.40.390.10">
    <property type="entry name" value="Collagenase (Catalytic Domain)"/>
    <property type="match status" value="1"/>
</dbReference>
<dbReference type="Gene3D" id="4.10.70.10">
    <property type="entry name" value="Disintegrin domain"/>
    <property type="match status" value="1"/>
</dbReference>
<dbReference type="OrthoDB" id="5951731at2759"/>
<accession>A0A7I8WLU0</accession>
<dbReference type="EMBL" id="CAJFCV020000003">
    <property type="protein sequence ID" value="CAG9104939.1"/>
    <property type="molecule type" value="Genomic_DNA"/>
</dbReference>
<evidence type="ECO:0000256" key="5">
    <source>
        <dbReference type="ARBA" id="ARBA00023157"/>
    </source>
</evidence>
<evidence type="ECO:0000256" key="10">
    <source>
        <dbReference type="SAM" id="Phobius"/>
    </source>
</evidence>
<evidence type="ECO:0000256" key="6">
    <source>
        <dbReference type="PROSITE-ProRule" id="PRU00068"/>
    </source>
</evidence>
<dbReference type="InterPro" id="IPR036436">
    <property type="entry name" value="Disintegrin_dom_sf"/>
</dbReference>
<feature type="region of interest" description="Disordered" evidence="9">
    <location>
        <begin position="884"/>
        <end position="994"/>
    </location>
</feature>
<dbReference type="GO" id="GO:0006509">
    <property type="term" value="P:membrane protein ectodomain proteolysis"/>
    <property type="evidence" value="ECO:0007669"/>
    <property type="project" value="TreeGrafter"/>
</dbReference>
<feature type="binding site" evidence="8">
    <location>
        <position position="314"/>
    </location>
    <ligand>
        <name>Zn(2+)</name>
        <dbReference type="ChEBI" id="CHEBI:29105"/>
        <note>catalytic</note>
    </ligand>
</feature>
<dbReference type="EMBL" id="CAJFDI010000003">
    <property type="protein sequence ID" value="CAD5219549.1"/>
    <property type="molecule type" value="Genomic_DNA"/>
</dbReference>
<evidence type="ECO:0000259" key="12">
    <source>
        <dbReference type="PROSITE" id="PS50214"/>
    </source>
</evidence>
<dbReference type="SUPFAM" id="SSF57552">
    <property type="entry name" value="Blood coagulation inhibitor (disintegrin)"/>
    <property type="match status" value="1"/>
</dbReference>
<feature type="domain" description="Disintegrin" evidence="12">
    <location>
        <begin position="384"/>
        <end position="472"/>
    </location>
</feature>
<keyword evidence="5 7" id="KW-1015">Disulfide bond</keyword>
<dbReference type="PROSITE" id="PS00022">
    <property type="entry name" value="EGF_1"/>
    <property type="match status" value="1"/>
</dbReference>
<dbReference type="SUPFAM" id="SSF55486">
    <property type="entry name" value="Metalloproteases ('zincins'), catalytic domain"/>
    <property type="match status" value="1"/>
</dbReference>
<dbReference type="InterPro" id="IPR000742">
    <property type="entry name" value="EGF"/>
</dbReference>
<dbReference type="InterPro" id="IPR001762">
    <property type="entry name" value="Disintegrin_dom"/>
</dbReference>
<comment type="caution">
    <text evidence="14">The sequence shown here is derived from an EMBL/GenBank/DDBJ whole genome shotgun (WGS) entry which is preliminary data.</text>
</comment>
<feature type="transmembrane region" description="Helical" evidence="10">
    <location>
        <begin position="681"/>
        <end position="700"/>
    </location>
</feature>
<dbReference type="InterPro" id="IPR006586">
    <property type="entry name" value="ADAM_Cys-rich"/>
</dbReference>
<evidence type="ECO:0000256" key="1">
    <source>
        <dbReference type="ARBA" id="ARBA00004167"/>
    </source>
</evidence>
<dbReference type="PROSITE" id="PS50026">
    <property type="entry name" value="EGF_3"/>
    <property type="match status" value="1"/>
</dbReference>
<dbReference type="PROSITE" id="PS50215">
    <property type="entry name" value="ADAM_MEPRO"/>
    <property type="match status" value="1"/>
</dbReference>
<evidence type="ECO:0000256" key="9">
    <source>
        <dbReference type="SAM" id="MobiDB-lite"/>
    </source>
</evidence>
<dbReference type="FunFam" id="3.40.390.10:FF:000002">
    <property type="entry name" value="Disintegrin and metalloproteinase domain-containing protein 22"/>
    <property type="match status" value="1"/>
</dbReference>
<evidence type="ECO:0000256" key="8">
    <source>
        <dbReference type="PROSITE-ProRule" id="PRU00276"/>
    </source>
</evidence>
<keyword evidence="3 10" id="KW-1133">Transmembrane helix</keyword>
<dbReference type="CDD" id="cd04269">
    <property type="entry name" value="ZnMc_adamalysin_II_like"/>
    <property type="match status" value="1"/>
</dbReference>
<keyword evidence="8" id="KW-0479">Metal-binding</keyword>
<dbReference type="PROSITE" id="PS50214">
    <property type="entry name" value="DISINTEGRIN_2"/>
    <property type="match status" value="1"/>
</dbReference>
<dbReference type="Pfam" id="PF00200">
    <property type="entry name" value="Disintegrin"/>
    <property type="match status" value="1"/>
</dbReference>
<keyword evidence="2 10" id="KW-0812">Transmembrane</keyword>
<dbReference type="GO" id="GO:0016020">
    <property type="term" value="C:membrane"/>
    <property type="evidence" value="ECO:0007669"/>
    <property type="project" value="UniProtKB-SubCell"/>
</dbReference>
<feature type="disulfide bond" evidence="6">
    <location>
        <begin position="444"/>
        <end position="464"/>
    </location>
</feature>
<sequence length="1008" mass="111292">MNRTLAETVSVSASQIAHSEKRCPVRVKFGNYTEDITATGLVDLAKLAQDFQLQILPQSSSQSQLNDDSALSFHFLHNSDLTSKKSQKQSKTAKVCHFETVDEELNHSAVNLCDNDISGILRDQRGNVYFLGHDQHSGFYLQPQNFASCDKIFSSRSKRAAGKVPNTPHYYAEYLDGIRRYVELVFIADKSVFDKYDSDEEKVHNRMESIANVVNSMYAPINIRITLVYADIWKDADVFPITENSDDALNKFLVYRKGLIFDHPHDNAHLLTQTRFSNSVIGKAYRGTMCSYDFSGGVIFNDDRVTFVASTVAHEMGHNFGMEHDLGYPDPCKCASDLCIMSPSSGGLSAATFWSDCSLENLQSALKRGVDYCLQNVPKKAFGGAKCGNGIVEDGEDCDCGSLTECPNKCCIASTCKLAENAECAAGDCCDFDTCKPRKMATQCRQATSSCDLPEYCDGENPKCPPDFFVQNGLACPDAPEDFCYEGQCGSRDHQCQYIWGETGKNSDKDCYTMNVYGNANGNCGYDPRTERYSPCRPADQECGRLHCTQLSERPVFGDPSTVYVGYTAVRKGDGRDVACRTVRTTYSGGRRQDDPGMVPDGARCGKNSICVKQKCSNLTQVTEMVSKCDPTDCHGKGICNNVGNCHCLPGYGGTACDIPGYGGSVNSGPASDKVFSPGMVFLYVFIVGLIAFIAATVWCRRKKGVWLHKKMWKHTKKAFGIEAVRVPVRKAPPPPGQQNRRSFSPWEAVNAMWNRHSHPSPRHEPPPQPMQTQVREVLTVGAAMPIIPQSYMPTKNEDLQGHGEYNGYPQNPQNFGSNYPANAYYSKQGEMATVGINSYPAYNQPYQLPPVAQYEIPPPDPDQNLYGDDFDEIPAAPRHIIRQDKQKPQANSLKRPPVPPPKLPETRRLQTDSSSESSEATSPIPPVKEKKIVRSESILNRPVVAPPPPPHKPKNLPSSSPTKKFKPPPPIKPPVSSTPASEPSEEPPKRINVKALAKQLDTKLSNI</sequence>
<evidence type="ECO:0000256" key="3">
    <source>
        <dbReference type="ARBA" id="ARBA00022989"/>
    </source>
</evidence>
<keyword evidence="4 10" id="KW-0472">Membrane</keyword>
<evidence type="ECO:0000259" key="13">
    <source>
        <dbReference type="PROSITE" id="PS50215"/>
    </source>
</evidence>
<protein>
    <submittedName>
        <fullName evidence="14">(pine wood nematode) hypothetical protein</fullName>
    </submittedName>
</protein>
<dbReference type="GO" id="GO:0046872">
    <property type="term" value="F:metal ion binding"/>
    <property type="evidence" value="ECO:0007669"/>
    <property type="project" value="UniProtKB-KW"/>
</dbReference>
<evidence type="ECO:0000313" key="15">
    <source>
        <dbReference type="Proteomes" id="UP000659654"/>
    </source>
</evidence>
<dbReference type="PANTHER" id="PTHR11905:SF159">
    <property type="entry name" value="ADAM METALLOPROTEASE"/>
    <property type="match status" value="1"/>
</dbReference>
<dbReference type="GO" id="GO:0004222">
    <property type="term" value="F:metalloendopeptidase activity"/>
    <property type="evidence" value="ECO:0007669"/>
    <property type="project" value="InterPro"/>
</dbReference>
<dbReference type="Proteomes" id="UP000659654">
    <property type="component" value="Unassembled WGS sequence"/>
</dbReference>
<comment type="caution">
    <text evidence="7">Lacks conserved residue(s) required for the propagation of feature annotation.</text>
</comment>
<keyword evidence="7" id="KW-0245">EGF-like domain</keyword>
<comment type="subcellular location">
    <subcellularLocation>
        <location evidence="1">Membrane</location>
        <topology evidence="1">Single-pass membrane protein</topology>
    </subcellularLocation>
</comment>
<dbReference type="SMR" id="A0A7I8WLU0"/>
<dbReference type="SMART" id="SM00608">
    <property type="entry name" value="ACR"/>
    <property type="match status" value="1"/>
</dbReference>
<dbReference type="Pfam" id="PF08516">
    <property type="entry name" value="ADAM_CR"/>
    <property type="match status" value="1"/>
</dbReference>
<evidence type="ECO:0000256" key="2">
    <source>
        <dbReference type="ARBA" id="ARBA00022692"/>
    </source>
</evidence>
<organism evidence="14 15">
    <name type="scientific">Bursaphelenchus xylophilus</name>
    <name type="common">Pinewood nematode worm</name>
    <name type="synonym">Aphelenchoides xylophilus</name>
    <dbReference type="NCBI Taxonomy" id="6326"/>
    <lineage>
        <taxon>Eukaryota</taxon>
        <taxon>Metazoa</taxon>
        <taxon>Ecdysozoa</taxon>
        <taxon>Nematoda</taxon>
        <taxon>Chromadorea</taxon>
        <taxon>Rhabditida</taxon>
        <taxon>Tylenchina</taxon>
        <taxon>Tylenchomorpha</taxon>
        <taxon>Aphelenchoidea</taxon>
        <taxon>Aphelenchoididae</taxon>
        <taxon>Bursaphelenchus</taxon>
    </lineage>
</organism>
<keyword evidence="8" id="KW-0862">Zinc</keyword>
<feature type="domain" description="Peptidase M12B" evidence="13">
    <location>
        <begin position="180"/>
        <end position="378"/>
    </location>
</feature>
<dbReference type="FunFam" id="4.10.70.10:FF:000001">
    <property type="entry name" value="Disintegrin and metalloproteinase domain-containing protein 22"/>
    <property type="match status" value="1"/>
</dbReference>
<dbReference type="Proteomes" id="UP000582659">
    <property type="component" value="Unassembled WGS sequence"/>
</dbReference>
<feature type="binding site" evidence="8">
    <location>
        <position position="324"/>
    </location>
    <ligand>
        <name>Zn(2+)</name>
        <dbReference type="ChEBI" id="CHEBI:29105"/>
        <note>catalytic</note>
    </ligand>
</feature>
<dbReference type="InterPro" id="IPR024079">
    <property type="entry name" value="MetalloPept_cat_dom_sf"/>
</dbReference>
<feature type="disulfide bond" evidence="7">
    <location>
        <begin position="648"/>
        <end position="657"/>
    </location>
</feature>
<evidence type="ECO:0000313" key="14">
    <source>
        <dbReference type="EMBL" id="CAD5219549.1"/>
    </source>
</evidence>
<dbReference type="InterPro" id="IPR034027">
    <property type="entry name" value="Reprolysin_adamalysin"/>
</dbReference>
<dbReference type="PROSITE" id="PS01186">
    <property type="entry name" value="EGF_2"/>
    <property type="match status" value="1"/>
</dbReference>
<dbReference type="PANTHER" id="PTHR11905">
    <property type="entry name" value="ADAM A DISINTEGRIN AND METALLOPROTEASE DOMAIN"/>
    <property type="match status" value="1"/>
</dbReference>
<dbReference type="Pfam" id="PF01421">
    <property type="entry name" value="Reprolysin"/>
    <property type="match status" value="1"/>
</dbReference>
<gene>
    <name evidence="14" type="ORF">BXYJ_LOCUS5734</name>
</gene>
<dbReference type="AlphaFoldDB" id="A0A7I8WLU0"/>
<feature type="disulfide bond" evidence="8">
    <location>
        <begin position="334"/>
        <end position="339"/>
    </location>
</feature>
<evidence type="ECO:0000256" key="4">
    <source>
        <dbReference type="ARBA" id="ARBA00023136"/>
    </source>
</evidence>
<feature type="active site" evidence="8">
    <location>
        <position position="315"/>
    </location>
</feature>
<evidence type="ECO:0000259" key="11">
    <source>
        <dbReference type="PROSITE" id="PS50026"/>
    </source>
</evidence>
<keyword evidence="15" id="KW-1185">Reference proteome</keyword>
<feature type="binding site" evidence="8">
    <location>
        <position position="318"/>
    </location>
    <ligand>
        <name>Zn(2+)</name>
        <dbReference type="ChEBI" id="CHEBI:29105"/>
        <note>catalytic</note>
    </ligand>
</feature>
<dbReference type="InterPro" id="IPR001590">
    <property type="entry name" value="Peptidase_M12B"/>
</dbReference>
<reference evidence="14" key="1">
    <citation type="submission" date="2020-09" db="EMBL/GenBank/DDBJ databases">
        <authorList>
            <person name="Kikuchi T."/>
        </authorList>
    </citation>
    <scope>NUCLEOTIDE SEQUENCE</scope>
    <source>
        <strain evidence="14">Ka4C1</strain>
    </source>
</reference>
<evidence type="ECO:0000256" key="7">
    <source>
        <dbReference type="PROSITE-ProRule" id="PRU00076"/>
    </source>
</evidence>
<feature type="region of interest" description="Disordered" evidence="9">
    <location>
        <begin position="851"/>
        <end position="872"/>
    </location>
</feature>
<feature type="domain" description="EGF-like" evidence="11">
    <location>
        <begin position="625"/>
        <end position="658"/>
    </location>
</feature>
<dbReference type="SMART" id="SM00050">
    <property type="entry name" value="DISIN"/>
    <property type="match status" value="1"/>
</dbReference>
<name>A0A7I8WLU0_BURXY</name>
<proteinExistence type="predicted"/>